<dbReference type="GO" id="GO:0046872">
    <property type="term" value="F:metal ion binding"/>
    <property type="evidence" value="ECO:0007669"/>
    <property type="project" value="UniProtKB-KW"/>
</dbReference>
<evidence type="ECO:0000256" key="2">
    <source>
        <dbReference type="ARBA" id="ARBA00022723"/>
    </source>
</evidence>
<evidence type="ECO:0000313" key="7">
    <source>
        <dbReference type="EMBL" id="SBV92421.1"/>
    </source>
</evidence>
<dbReference type="GO" id="GO:0020037">
    <property type="term" value="F:heme binding"/>
    <property type="evidence" value="ECO:0007669"/>
    <property type="project" value="InterPro"/>
</dbReference>
<dbReference type="Pfam" id="PF00034">
    <property type="entry name" value="Cytochrom_C"/>
    <property type="match status" value="1"/>
</dbReference>
<dbReference type="AlphaFoldDB" id="A0A212IZ09"/>
<gene>
    <name evidence="7" type="ORF">KL86DPRO_10359</name>
</gene>
<name>A0A212IZ09_9DELT</name>
<reference evidence="7" key="1">
    <citation type="submission" date="2016-04" db="EMBL/GenBank/DDBJ databases">
        <authorList>
            <person name="Evans L.H."/>
            <person name="Alamgir A."/>
            <person name="Owens N."/>
            <person name="Weber N.D."/>
            <person name="Virtaneva K."/>
            <person name="Barbian K."/>
            <person name="Babar A."/>
            <person name="Rosenke K."/>
        </authorList>
    </citation>
    <scope>NUCLEOTIDE SEQUENCE</scope>
    <source>
        <strain evidence="7">86</strain>
    </source>
</reference>
<dbReference type="EMBL" id="FLUQ01000001">
    <property type="protein sequence ID" value="SBV92421.1"/>
    <property type="molecule type" value="Genomic_DNA"/>
</dbReference>
<organism evidence="7">
    <name type="scientific">uncultured delta proteobacterium</name>
    <dbReference type="NCBI Taxonomy" id="34034"/>
    <lineage>
        <taxon>Bacteria</taxon>
        <taxon>Deltaproteobacteria</taxon>
        <taxon>environmental samples</taxon>
    </lineage>
</organism>
<dbReference type="GO" id="GO:0009055">
    <property type="term" value="F:electron transfer activity"/>
    <property type="evidence" value="ECO:0007669"/>
    <property type="project" value="InterPro"/>
</dbReference>
<keyword evidence="3 4" id="KW-0408">Iron</keyword>
<dbReference type="PROSITE" id="PS51007">
    <property type="entry name" value="CYTC"/>
    <property type="match status" value="1"/>
</dbReference>
<evidence type="ECO:0000259" key="6">
    <source>
        <dbReference type="PROSITE" id="PS51007"/>
    </source>
</evidence>
<evidence type="ECO:0000256" key="5">
    <source>
        <dbReference type="SAM" id="SignalP"/>
    </source>
</evidence>
<keyword evidence="2 4" id="KW-0479">Metal-binding</keyword>
<proteinExistence type="predicted"/>
<dbReference type="InterPro" id="IPR009056">
    <property type="entry name" value="Cyt_c-like_dom"/>
</dbReference>
<protein>
    <submittedName>
        <fullName evidence="7">Cytochrome c-553</fullName>
    </submittedName>
</protein>
<keyword evidence="5" id="KW-0732">Signal</keyword>
<dbReference type="SUPFAM" id="SSF46626">
    <property type="entry name" value="Cytochrome c"/>
    <property type="match status" value="1"/>
</dbReference>
<evidence type="ECO:0000256" key="3">
    <source>
        <dbReference type="ARBA" id="ARBA00023004"/>
    </source>
</evidence>
<dbReference type="InterPro" id="IPR036909">
    <property type="entry name" value="Cyt_c-like_dom_sf"/>
</dbReference>
<accession>A0A212IZ09</accession>
<feature type="chain" id="PRO_5012962270" evidence="5">
    <location>
        <begin position="21"/>
        <end position="99"/>
    </location>
</feature>
<keyword evidence="1 4" id="KW-0349">Heme</keyword>
<evidence type="ECO:0000256" key="4">
    <source>
        <dbReference type="PROSITE-ProRule" id="PRU00433"/>
    </source>
</evidence>
<evidence type="ECO:0000256" key="1">
    <source>
        <dbReference type="ARBA" id="ARBA00022617"/>
    </source>
</evidence>
<feature type="domain" description="Cytochrome c" evidence="6">
    <location>
        <begin position="17"/>
        <end position="99"/>
    </location>
</feature>
<dbReference type="Gene3D" id="1.10.760.10">
    <property type="entry name" value="Cytochrome c-like domain"/>
    <property type="match status" value="1"/>
</dbReference>
<feature type="signal peptide" evidence="5">
    <location>
        <begin position="1"/>
        <end position="20"/>
    </location>
</feature>
<sequence length="99" mass="10503">MKRILIVSSFCMALVFGLAAAGFSADDATLYKRCISCHGADGAKPPHVLKGQKSADLMTKMKGYAAGTYGGSQKALMTNLMKPLSPEDMQALADYIAKL</sequence>